<dbReference type="FunCoup" id="L9KU15">
    <property type="interactions" value="500"/>
</dbReference>
<dbReference type="GO" id="GO:0030335">
    <property type="term" value="P:positive regulation of cell migration"/>
    <property type="evidence" value="ECO:0007669"/>
    <property type="project" value="TreeGrafter"/>
</dbReference>
<dbReference type="GO" id="GO:0006954">
    <property type="term" value="P:inflammatory response"/>
    <property type="evidence" value="ECO:0007669"/>
    <property type="project" value="UniProtKB-KW"/>
</dbReference>
<dbReference type="InterPro" id="IPR036048">
    <property type="entry name" value="Interleukin_8-like_sf"/>
</dbReference>
<dbReference type="STRING" id="246437.L9KU15"/>
<comment type="subcellular location">
    <subcellularLocation>
        <location evidence="1 9">Secreted</location>
    </subcellularLocation>
</comment>
<dbReference type="InterPro" id="IPR034127">
    <property type="entry name" value="Chemokine_CX3C"/>
</dbReference>
<dbReference type="Pfam" id="PF00048">
    <property type="entry name" value="IL8"/>
    <property type="match status" value="2"/>
</dbReference>
<dbReference type="InterPro" id="IPR001811">
    <property type="entry name" value="Chemokine_IL8-like_dom"/>
</dbReference>
<dbReference type="PRINTS" id="PR01721">
    <property type="entry name" value="FRACTALKINE"/>
</dbReference>
<dbReference type="Gene3D" id="2.40.50.40">
    <property type="match status" value="2"/>
</dbReference>
<reference evidence="14" key="2">
    <citation type="journal article" date="2013" name="Nat. Commun.">
        <title>Genome of the Chinese tree shrew.</title>
        <authorList>
            <person name="Fan Y."/>
            <person name="Huang Z.Y."/>
            <person name="Cao C.C."/>
            <person name="Chen C.S."/>
            <person name="Chen Y.X."/>
            <person name="Fan D.D."/>
            <person name="He J."/>
            <person name="Hou H.L."/>
            <person name="Hu L."/>
            <person name="Hu X.T."/>
            <person name="Jiang X.T."/>
            <person name="Lai R."/>
            <person name="Lang Y.S."/>
            <person name="Liang B."/>
            <person name="Liao S.G."/>
            <person name="Mu D."/>
            <person name="Ma Y.Y."/>
            <person name="Niu Y.Y."/>
            <person name="Sun X.Q."/>
            <person name="Xia J.Q."/>
            <person name="Xiao J."/>
            <person name="Xiong Z.Q."/>
            <person name="Xu L."/>
            <person name="Yang L."/>
            <person name="Zhang Y."/>
            <person name="Zhao W."/>
            <person name="Zhao X.D."/>
            <person name="Zheng Y.T."/>
            <person name="Zhou J.M."/>
            <person name="Zhu Y.B."/>
            <person name="Zhang G.J."/>
            <person name="Wang J."/>
            <person name="Yao Y.G."/>
        </authorList>
    </citation>
    <scope>NUCLEOTIDE SEQUENCE [LARGE SCALE GENOMIC DNA]</scope>
</reference>
<keyword evidence="6 9" id="KW-0732">Signal</keyword>
<accession>L9KU15</accession>
<dbReference type="eggNOG" id="ENOG502SNIE">
    <property type="taxonomic scope" value="Eukaryota"/>
</dbReference>
<dbReference type="PROSITE" id="PS00472">
    <property type="entry name" value="SMALL_CYTOKINES_CC"/>
    <property type="match status" value="1"/>
</dbReference>
<feature type="region of interest" description="Disordered" evidence="10">
    <location>
        <begin position="354"/>
        <end position="458"/>
    </location>
</feature>
<feature type="domain" description="Chemokine interleukin-8-like" evidence="12">
    <location>
        <begin position="164"/>
        <end position="224"/>
    </location>
</feature>
<dbReference type="Proteomes" id="UP000011518">
    <property type="component" value="Unassembled WGS sequence"/>
</dbReference>
<feature type="region of interest" description="Disordered" evidence="10">
    <location>
        <begin position="231"/>
        <end position="323"/>
    </location>
</feature>
<keyword evidence="8" id="KW-0395">Inflammatory response</keyword>
<keyword evidence="11" id="KW-1133">Transmembrane helix</keyword>
<evidence type="ECO:0000256" key="5">
    <source>
        <dbReference type="ARBA" id="ARBA00022525"/>
    </source>
</evidence>
<keyword evidence="3 9" id="KW-0145">Chemotaxis</keyword>
<keyword evidence="5 9" id="KW-0964">Secreted</keyword>
<dbReference type="InterPro" id="IPR039809">
    <property type="entry name" value="Chemokine_b/g/d"/>
</dbReference>
<evidence type="ECO:0000256" key="4">
    <source>
        <dbReference type="ARBA" id="ARBA00022514"/>
    </source>
</evidence>
<evidence type="ECO:0000313" key="14">
    <source>
        <dbReference type="Proteomes" id="UP000011518"/>
    </source>
</evidence>
<evidence type="ECO:0000256" key="9">
    <source>
        <dbReference type="RuleBase" id="RU361150"/>
    </source>
</evidence>
<gene>
    <name evidence="13" type="ORF">TREES_T100002934</name>
</gene>
<comment type="similarity">
    <text evidence="2 9">Belongs to the intercrine beta (chemokine CC) family.</text>
</comment>
<evidence type="ECO:0000256" key="3">
    <source>
        <dbReference type="ARBA" id="ARBA00022500"/>
    </source>
</evidence>
<dbReference type="AlphaFoldDB" id="L9KU15"/>
<dbReference type="PANTHER" id="PTHR12015">
    <property type="entry name" value="SMALL INDUCIBLE CYTOKINE A"/>
    <property type="match status" value="1"/>
</dbReference>
<dbReference type="GO" id="GO:0048245">
    <property type="term" value="P:eosinophil chemotaxis"/>
    <property type="evidence" value="ECO:0007669"/>
    <property type="project" value="TreeGrafter"/>
</dbReference>
<dbReference type="CDD" id="cd00272">
    <property type="entry name" value="Chemokine_CC"/>
    <property type="match status" value="1"/>
</dbReference>
<dbReference type="GO" id="GO:0008009">
    <property type="term" value="F:chemokine activity"/>
    <property type="evidence" value="ECO:0007669"/>
    <property type="project" value="InterPro"/>
</dbReference>
<feature type="signal peptide" evidence="9">
    <location>
        <begin position="1"/>
        <end position="24"/>
    </location>
</feature>
<dbReference type="InParanoid" id="L9KU15"/>
<feature type="domain" description="Chemokine interleukin-8-like" evidence="12">
    <location>
        <begin position="33"/>
        <end position="91"/>
    </location>
</feature>
<feature type="transmembrane region" description="Helical" evidence="11">
    <location>
        <begin position="489"/>
        <end position="509"/>
    </location>
</feature>
<keyword evidence="11" id="KW-0472">Membrane</keyword>
<dbReference type="GO" id="GO:0005615">
    <property type="term" value="C:extracellular space"/>
    <property type="evidence" value="ECO:0007669"/>
    <property type="project" value="UniProtKB-KW"/>
</dbReference>
<reference evidence="14" key="1">
    <citation type="submission" date="2012-07" db="EMBL/GenBank/DDBJ databases">
        <title>Genome of the Chinese tree shrew, a rising model animal genetically related to primates.</title>
        <authorList>
            <person name="Zhang G."/>
            <person name="Fan Y."/>
            <person name="Yao Y."/>
            <person name="Huang Z."/>
        </authorList>
    </citation>
    <scope>NUCLEOTIDE SEQUENCE [LARGE SCALE GENOMIC DNA]</scope>
</reference>
<dbReference type="FunFam" id="2.40.50.40:FF:000025">
    <property type="entry name" value="C-C motif chemokine"/>
    <property type="match status" value="1"/>
</dbReference>
<dbReference type="PANTHER" id="PTHR12015:SF92">
    <property type="entry name" value="FRACTALKINE"/>
    <property type="match status" value="1"/>
</dbReference>
<dbReference type="InterPro" id="IPR000827">
    <property type="entry name" value="Chemokine_CC_CS"/>
</dbReference>
<keyword evidence="4 9" id="KW-0202">Cytokine</keyword>
<dbReference type="GO" id="GO:0070098">
    <property type="term" value="P:chemokine-mediated signaling pathway"/>
    <property type="evidence" value="ECO:0007669"/>
    <property type="project" value="TreeGrafter"/>
</dbReference>
<proteinExistence type="inferred from homology"/>
<evidence type="ECO:0000256" key="2">
    <source>
        <dbReference type="ARBA" id="ARBA00010868"/>
    </source>
</evidence>
<dbReference type="SMART" id="SM00199">
    <property type="entry name" value="SCY"/>
    <property type="match status" value="2"/>
</dbReference>
<dbReference type="CDD" id="cd00274">
    <property type="entry name" value="Chemokine_CX3C"/>
    <property type="match status" value="1"/>
</dbReference>
<feature type="compositionally biased region" description="Polar residues" evidence="10">
    <location>
        <begin position="300"/>
        <end position="317"/>
    </location>
</feature>
<keyword evidence="7" id="KW-1015">Disulfide bond</keyword>
<keyword evidence="11" id="KW-0812">Transmembrane</keyword>
<dbReference type="GO" id="GO:0048020">
    <property type="term" value="F:CCR chemokine receptor binding"/>
    <property type="evidence" value="ECO:0007669"/>
    <property type="project" value="TreeGrafter"/>
</dbReference>
<evidence type="ECO:0000256" key="8">
    <source>
        <dbReference type="ARBA" id="ARBA00023198"/>
    </source>
</evidence>
<sequence length="544" mass="58334">MARLQSSLLAALIILAVVLPSTDAGPYGANVEDSVCCQNYARHALPSRAVKHFYWTSPSCRRPGVVLLTLRDWEICADPRQAWVKRIMKKLRYLSAIAAATITGGAMEAAMPHAANAYERKRQSEESPAGAAWSAMAATPLSWLLRLVALCHLSTMLAGQHLGVTKCNITCNTMVSEMPVELLIRYQHNQISCGKRAIILETRRHRFFCADPKEKWVQKAMEHLDRQATALTRNGGTFEKQIGEVKPRTTPATRRIDASVASNPEATRESSRLELTPSSQKPQDAQRALETSPELPVGATESSETRSAPTSKAQDGGSSAAPESTELFTTVAVSTTVAWPSSAAYPAGAGLWAEGETTEAPSTEHPSNQALSTQPPTISHLAPEDNVGPEGQVVWVKGQSPRPESSLGPKALGPIPAHTNAPQNWEPGSMAHVSAVSISSEGTPSREPVASGSWASKAEEPIHATVDPQRLGVLITPVPDSQAATRRQAVGLLAFLGLLFCLGVAMFAYQSLQGCPRKMAGEMVEGLRYVPRSCGSNSYVLVPV</sequence>
<feature type="compositionally biased region" description="Polar residues" evidence="10">
    <location>
        <begin position="359"/>
        <end position="377"/>
    </location>
</feature>
<dbReference type="SUPFAM" id="SSF54117">
    <property type="entry name" value="Interleukin 8-like chemokines"/>
    <property type="match status" value="2"/>
</dbReference>
<evidence type="ECO:0000256" key="1">
    <source>
        <dbReference type="ARBA" id="ARBA00004613"/>
    </source>
</evidence>
<dbReference type="GO" id="GO:0061844">
    <property type="term" value="P:antimicrobial humoral immune response mediated by antimicrobial peptide"/>
    <property type="evidence" value="ECO:0007669"/>
    <property type="project" value="TreeGrafter"/>
</dbReference>
<name>L9KU15_TUPCH</name>
<evidence type="ECO:0000256" key="6">
    <source>
        <dbReference type="ARBA" id="ARBA00022729"/>
    </source>
</evidence>
<evidence type="ECO:0000256" key="7">
    <source>
        <dbReference type="ARBA" id="ARBA00023157"/>
    </source>
</evidence>
<feature type="chain" id="PRO_5005139398" description="C-C motif chemokine" evidence="9">
    <location>
        <begin position="25"/>
        <end position="544"/>
    </location>
</feature>
<dbReference type="FunFam" id="2.40.50.40:FF:000012">
    <property type="entry name" value="C-C motif chemokine"/>
    <property type="match status" value="1"/>
</dbReference>
<keyword evidence="14" id="KW-1185">Reference proteome</keyword>
<protein>
    <recommendedName>
        <fullName evidence="9">C-C motif chemokine</fullName>
    </recommendedName>
</protein>
<evidence type="ECO:0000313" key="13">
    <source>
        <dbReference type="EMBL" id="ELW66193.1"/>
    </source>
</evidence>
<dbReference type="EMBL" id="KB320660">
    <property type="protein sequence ID" value="ELW66193.1"/>
    <property type="molecule type" value="Genomic_DNA"/>
</dbReference>
<evidence type="ECO:0000259" key="12">
    <source>
        <dbReference type="SMART" id="SM00199"/>
    </source>
</evidence>
<organism evidence="13 14">
    <name type="scientific">Tupaia chinensis</name>
    <name type="common">Chinese tree shrew</name>
    <name type="synonym">Tupaia belangeri chinensis</name>
    <dbReference type="NCBI Taxonomy" id="246437"/>
    <lineage>
        <taxon>Eukaryota</taxon>
        <taxon>Metazoa</taxon>
        <taxon>Chordata</taxon>
        <taxon>Craniata</taxon>
        <taxon>Vertebrata</taxon>
        <taxon>Euteleostomi</taxon>
        <taxon>Mammalia</taxon>
        <taxon>Eutheria</taxon>
        <taxon>Euarchontoglires</taxon>
        <taxon>Scandentia</taxon>
        <taxon>Tupaiidae</taxon>
        <taxon>Tupaia</taxon>
    </lineage>
</organism>
<evidence type="ECO:0000256" key="11">
    <source>
        <dbReference type="SAM" id="Phobius"/>
    </source>
</evidence>
<evidence type="ECO:0000256" key="10">
    <source>
        <dbReference type="SAM" id="MobiDB-lite"/>
    </source>
</evidence>